<dbReference type="STRING" id="708187.A0A1Q8S6P9"/>
<feature type="region of interest" description="Disordered" evidence="1">
    <location>
        <begin position="378"/>
        <end position="397"/>
    </location>
</feature>
<comment type="caution">
    <text evidence="3">The sequence shown here is derived from an EMBL/GenBank/DDBJ whole genome shotgun (WGS) entry which is preliminary data.</text>
</comment>
<organism evidence="3 4">
    <name type="scientific">Colletotrichum chlorophyti</name>
    <dbReference type="NCBI Taxonomy" id="708187"/>
    <lineage>
        <taxon>Eukaryota</taxon>
        <taxon>Fungi</taxon>
        <taxon>Dikarya</taxon>
        <taxon>Ascomycota</taxon>
        <taxon>Pezizomycotina</taxon>
        <taxon>Sordariomycetes</taxon>
        <taxon>Hypocreomycetidae</taxon>
        <taxon>Glomerellales</taxon>
        <taxon>Glomerellaceae</taxon>
        <taxon>Colletotrichum</taxon>
    </lineage>
</organism>
<evidence type="ECO:0000259" key="2">
    <source>
        <dbReference type="SMART" id="SM00382"/>
    </source>
</evidence>
<keyword evidence="4" id="KW-1185">Reference proteome</keyword>
<reference evidence="3 4" key="1">
    <citation type="submission" date="2016-11" db="EMBL/GenBank/DDBJ databases">
        <title>Draft Genome Assembly of Colletotrichum chlorophyti a pathogen of herbaceous plants.</title>
        <authorList>
            <person name="Gan P."/>
            <person name="Narusaka M."/>
            <person name="Tsushima A."/>
            <person name="Narusaka Y."/>
            <person name="Takano Y."/>
            <person name="Shirasu K."/>
        </authorList>
    </citation>
    <scope>NUCLEOTIDE SEQUENCE [LARGE SCALE GENOMIC DNA]</scope>
    <source>
        <strain evidence="3 4">NTL11</strain>
    </source>
</reference>
<evidence type="ECO:0000313" key="4">
    <source>
        <dbReference type="Proteomes" id="UP000186583"/>
    </source>
</evidence>
<feature type="compositionally biased region" description="Basic and acidic residues" evidence="1">
    <location>
        <begin position="555"/>
        <end position="570"/>
    </location>
</feature>
<dbReference type="InterPro" id="IPR003593">
    <property type="entry name" value="AAA+_ATPase"/>
</dbReference>
<keyword evidence="3" id="KW-0645">Protease</keyword>
<dbReference type="GO" id="GO:0016887">
    <property type="term" value="F:ATP hydrolysis activity"/>
    <property type="evidence" value="ECO:0007669"/>
    <property type="project" value="InterPro"/>
</dbReference>
<name>A0A1Q8S6P9_9PEZI</name>
<dbReference type="SUPFAM" id="SSF52540">
    <property type="entry name" value="P-loop containing nucleoside triphosphate hydrolases"/>
    <property type="match status" value="1"/>
</dbReference>
<dbReference type="InterPro" id="IPR027417">
    <property type="entry name" value="P-loop_NTPase"/>
</dbReference>
<dbReference type="Pfam" id="PF22942">
    <property type="entry name" value="DUF7025"/>
    <property type="match status" value="1"/>
</dbReference>
<dbReference type="InterPro" id="IPR054289">
    <property type="entry name" value="DUF7025"/>
</dbReference>
<dbReference type="Gene3D" id="3.40.50.300">
    <property type="entry name" value="P-loop containing nucleotide triphosphate hydrolases"/>
    <property type="match status" value="1"/>
</dbReference>
<dbReference type="OrthoDB" id="10042665at2759"/>
<dbReference type="PANTHER" id="PTHR46411">
    <property type="entry name" value="FAMILY ATPASE, PUTATIVE-RELATED"/>
    <property type="match status" value="1"/>
</dbReference>
<accession>A0A1Q8S6P9</accession>
<dbReference type="Proteomes" id="UP000186583">
    <property type="component" value="Unassembled WGS sequence"/>
</dbReference>
<dbReference type="EMBL" id="MPGH01000011">
    <property type="protein sequence ID" value="OLN97046.1"/>
    <property type="molecule type" value="Genomic_DNA"/>
</dbReference>
<gene>
    <name evidence="3" type="ORF">CCHL11_02219</name>
</gene>
<dbReference type="AlphaFoldDB" id="A0A1Q8S6P9"/>
<dbReference type="GO" id="GO:0005524">
    <property type="term" value="F:ATP binding"/>
    <property type="evidence" value="ECO:0007669"/>
    <property type="project" value="InterPro"/>
</dbReference>
<feature type="domain" description="AAA+ ATPase" evidence="2">
    <location>
        <begin position="512"/>
        <end position="646"/>
    </location>
</feature>
<proteinExistence type="predicted"/>
<dbReference type="InterPro" id="IPR003959">
    <property type="entry name" value="ATPase_AAA_core"/>
</dbReference>
<dbReference type="GO" id="GO:0006508">
    <property type="term" value="P:proteolysis"/>
    <property type="evidence" value="ECO:0007669"/>
    <property type="project" value="UniProtKB-KW"/>
</dbReference>
<sequence length="733" mass="84351">MSTTPSIDSDASKTDEDFSVIEKLADAIRIREDVEISSRDRENIIQDLYEGPRKCQCCINWMTDCPHDIDLTELNKIDEDDEDGNPLIVRRRVNPSEKGTLISIHSIEIRHAAARTALVNVFKPWDSLVHGVKYLTFFAPFHQFFWRWESFEKAVAEENDESIKKILVTLRALVKRELAEAFAVSKELISHGVITFNYLWTLFPPGELIYSDDDRHDRFYVLRSIYTDSDNATDLRLDYITWSSADYSFGTAMEEIPLLRFRGTRPITSLNAFPAKYLKDFEGMQNKLIQRGLKFANLAGTHYKAYHPNCDPNTELRIMVDDSHHRRYLSDFLGRSDDRLFAQWTGLIRQSPVDSPPATGHIPLERFDDDIDFRGRGDAGFNRRPLRRPRRDSPDQIIRPRSPMVEVVRHDETRLNEKRKQLTDFHLQLAEATVEGFDLKEKKWRSFEVDRISGIKWNTEPFESLVLPDGYKELILAFVESQVREKDNFDDVINGKANHPDISALTEHALGGGLVALLAGDPGVGKTLTAESVSEKIKAPLFKMELGDYGEDDDDRNRSVSPRPRDRDRPLASGDFTTAFDLAARWGAVILIDECDMYLEKRGESSSRRNRMYYPSLLFLTTNRERSLDPAVYSRIHLTINYPALDQPSRLKIWQTFLEKNSSTMTDGEFEALSKIEVNGRRIRNIVKTSGIMAKRDGRRIRFDDVKKVMRITEGLAIEEPPVLVKQTVYSDR</sequence>
<evidence type="ECO:0000313" key="3">
    <source>
        <dbReference type="EMBL" id="OLN97046.1"/>
    </source>
</evidence>
<feature type="region of interest" description="Disordered" evidence="1">
    <location>
        <begin position="548"/>
        <end position="572"/>
    </location>
</feature>
<dbReference type="GO" id="GO:0008233">
    <property type="term" value="F:peptidase activity"/>
    <property type="evidence" value="ECO:0007669"/>
    <property type="project" value="UniProtKB-KW"/>
</dbReference>
<keyword evidence="3" id="KW-0378">Hydrolase</keyword>
<dbReference type="PANTHER" id="PTHR46411:SF3">
    <property type="entry name" value="AAA+ ATPASE DOMAIN-CONTAINING PROTEIN"/>
    <property type="match status" value="1"/>
</dbReference>
<dbReference type="Pfam" id="PF00004">
    <property type="entry name" value="AAA"/>
    <property type="match status" value="1"/>
</dbReference>
<dbReference type="SMART" id="SM00382">
    <property type="entry name" value="AAA"/>
    <property type="match status" value="1"/>
</dbReference>
<evidence type="ECO:0000256" key="1">
    <source>
        <dbReference type="SAM" id="MobiDB-lite"/>
    </source>
</evidence>
<protein>
    <submittedName>
        <fullName evidence="3">26S protease regulatory subunit 4-like protein 1</fullName>
    </submittedName>
</protein>